<evidence type="ECO:0008006" key="4">
    <source>
        <dbReference type="Google" id="ProtNLM"/>
    </source>
</evidence>
<keyword evidence="1" id="KW-1133">Transmembrane helix</keyword>
<sequence>MTRIVSSLPGRIRVRDPALRAPDRLDLLEQTLAALEGVAGLRGNAAAGSIVLHYDAGRIDVEAFERTVDEAVDAVLAAPRRKGRHRLRNRVNRAAKLGMLGSLGTSLVLAAAGQKHWHAVAGGVFVACLGVHLAVHRKHILR</sequence>
<keyword evidence="3" id="KW-1185">Reference proteome</keyword>
<dbReference type="Proteomes" id="UP000308430">
    <property type="component" value="Unassembled WGS sequence"/>
</dbReference>
<proteinExistence type="predicted"/>
<evidence type="ECO:0000313" key="2">
    <source>
        <dbReference type="EMBL" id="THF65468.1"/>
    </source>
</evidence>
<dbReference type="EMBL" id="SSOC01000003">
    <property type="protein sequence ID" value="THF65468.1"/>
    <property type="molecule type" value="Genomic_DNA"/>
</dbReference>
<feature type="transmembrane region" description="Helical" evidence="1">
    <location>
        <begin position="117"/>
        <end position="135"/>
    </location>
</feature>
<evidence type="ECO:0000313" key="3">
    <source>
        <dbReference type="Proteomes" id="UP000308430"/>
    </source>
</evidence>
<reference evidence="2 3" key="1">
    <citation type="submission" date="2019-04" db="EMBL/GenBank/DDBJ databases">
        <title>Azoarcus nasutitermitis sp. nov. isolated from termite nest.</title>
        <authorList>
            <person name="Lin S.-Y."/>
            <person name="Hameed A."/>
            <person name="Hsu Y.-H."/>
            <person name="Young C.-C."/>
        </authorList>
    </citation>
    <scope>NUCLEOTIDE SEQUENCE [LARGE SCALE GENOMIC DNA]</scope>
    <source>
        <strain evidence="2 3">CC-YHH838</strain>
    </source>
</reference>
<dbReference type="AlphaFoldDB" id="A0A4S4AZ80"/>
<accession>A0A4S4AZ80</accession>
<gene>
    <name evidence="2" type="ORF">E6C76_07690</name>
</gene>
<comment type="caution">
    <text evidence="2">The sequence shown here is derived from an EMBL/GenBank/DDBJ whole genome shotgun (WGS) entry which is preliminary data.</text>
</comment>
<organism evidence="2 3">
    <name type="scientific">Pseudothauera nasutitermitis</name>
    <dbReference type="NCBI Taxonomy" id="2565930"/>
    <lineage>
        <taxon>Bacteria</taxon>
        <taxon>Pseudomonadati</taxon>
        <taxon>Pseudomonadota</taxon>
        <taxon>Betaproteobacteria</taxon>
        <taxon>Rhodocyclales</taxon>
        <taxon>Zoogloeaceae</taxon>
        <taxon>Pseudothauera</taxon>
    </lineage>
</organism>
<keyword evidence="1" id="KW-0472">Membrane</keyword>
<dbReference type="OrthoDB" id="8527169at2"/>
<dbReference type="RefSeq" id="WP_136347674.1">
    <property type="nucleotide sequence ID" value="NZ_SSOC01000003.1"/>
</dbReference>
<dbReference type="Pfam" id="PF19991">
    <property type="entry name" value="HMA_2"/>
    <property type="match status" value="1"/>
</dbReference>
<evidence type="ECO:0000256" key="1">
    <source>
        <dbReference type="SAM" id="Phobius"/>
    </source>
</evidence>
<protein>
    <recommendedName>
        <fullName evidence="4">HMA domain-containing protein</fullName>
    </recommendedName>
</protein>
<name>A0A4S4AZ80_9RHOO</name>
<keyword evidence="1" id="KW-0812">Transmembrane</keyword>
<feature type="transmembrane region" description="Helical" evidence="1">
    <location>
        <begin position="94"/>
        <end position="111"/>
    </location>
</feature>